<reference evidence="1" key="1">
    <citation type="journal article" date="2015" name="Microbiology">
        <title>Similarities in murine infection and immune response to Borrelia bissettii and Borrelia burgdorferi sensu stricto.</title>
        <authorList>
            <person name="Leydet B.F.Jr."/>
            <person name="Liang F.T."/>
        </authorList>
    </citation>
    <scope>NUCLEOTIDE SEQUENCE [LARGE SCALE GENOMIC DNA]</scope>
    <source>
        <strain evidence="1">CO275</strain>
    </source>
</reference>
<proteinExistence type="predicted"/>
<feature type="non-terminal residue" evidence="1">
    <location>
        <position position="168"/>
    </location>
</feature>
<accession>A0A1L8ZD31</accession>
<protein>
    <submittedName>
        <fullName evidence="1">Transcript cleavage factor</fullName>
    </submittedName>
</protein>
<name>A0A1L8ZD31_BORBI</name>
<comment type="caution">
    <text evidence="1">The sequence shown here is derived from an EMBL/GenBank/DDBJ whole genome shotgun (WGS) entry which is preliminary data.</text>
</comment>
<sequence length="168" mass="19419">MMSNITTIEKLDSILQEDKWTRIVVNNYSLAKIKELDDLIDNIIDEGLTEDVLDICGRHLKDVKKSIAGLYISGMLIYSRRPLNDMNLLAVIDLFSQNLKWALVEHICNEMLLISENKHALYTLAKIYAQNNENDKLPSIWTRIVEADIDDTVFVRQLATYYETIDLQ</sequence>
<reference evidence="1" key="2">
    <citation type="submission" date="2015-07" db="EMBL/GenBank/DDBJ databases">
        <authorList>
            <person name="Noorani M."/>
        </authorList>
    </citation>
    <scope>NUCLEOTIDE SEQUENCE</scope>
    <source>
        <strain evidence="1">CO275</strain>
    </source>
</reference>
<organism evidence="1">
    <name type="scientific">Borrelia bissettiae</name>
    <name type="common">Borreliella bissettiae</name>
    <dbReference type="NCBI Taxonomy" id="64897"/>
    <lineage>
        <taxon>Bacteria</taxon>
        <taxon>Pseudomonadati</taxon>
        <taxon>Spirochaetota</taxon>
        <taxon>Spirochaetia</taxon>
        <taxon>Spirochaetales</taxon>
        <taxon>Borreliaceae</taxon>
        <taxon>Borreliella</taxon>
    </lineage>
</organism>
<dbReference type="EMBL" id="JNBW01000060">
    <property type="protein sequence ID" value="OJH15667.1"/>
    <property type="molecule type" value="Genomic_DNA"/>
</dbReference>
<dbReference type="AlphaFoldDB" id="A0A1L8ZD31"/>
<gene>
    <name evidence="1" type="ORF">ER70_01350</name>
</gene>
<evidence type="ECO:0000313" key="1">
    <source>
        <dbReference type="EMBL" id="OJH15667.1"/>
    </source>
</evidence>